<protein>
    <submittedName>
        <fullName evidence="2">C2 domain-containing protein</fullName>
    </submittedName>
</protein>
<dbReference type="Proteomes" id="UP000887576">
    <property type="component" value="Unplaced"/>
</dbReference>
<name>A0AC34QRH1_9BILA</name>
<organism evidence="1 2">
    <name type="scientific">Panagrolaimus sp. JU765</name>
    <dbReference type="NCBI Taxonomy" id="591449"/>
    <lineage>
        <taxon>Eukaryota</taxon>
        <taxon>Metazoa</taxon>
        <taxon>Ecdysozoa</taxon>
        <taxon>Nematoda</taxon>
        <taxon>Chromadorea</taxon>
        <taxon>Rhabditida</taxon>
        <taxon>Tylenchina</taxon>
        <taxon>Panagrolaimomorpha</taxon>
        <taxon>Panagrolaimoidea</taxon>
        <taxon>Panagrolaimidae</taxon>
        <taxon>Panagrolaimus</taxon>
    </lineage>
</organism>
<evidence type="ECO:0000313" key="1">
    <source>
        <dbReference type="Proteomes" id="UP000887576"/>
    </source>
</evidence>
<evidence type="ECO:0000313" key="2">
    <source>
        <dbReference type="WBParaSite" id="JU765_v2.g18704.t1"/>
    </source>
</evidence>
<sequence>MDLTSLQNSLYGDVENDEELLAELASLAGESKPKPKRAPVAKQVTPKPKPKRAPVAKQVTPSMINAALKDDFSDIDDEDLENDEDLQRELAGMLDGFANEPVSVPSAQPVKTHPTPPKRAADEPPPLPARGVPPVPQRSAEAPPPPPPVRSEPAPPVQKSSVNTDSSNSKTLSEAERVRQVLKERFEAYALNLKLAKEANDIAHAKEFASMVEMFEQAIQAAEENDLTMSDLAEVPGMPPPYKPKKARPEPKNLIEDLEMRYDKLLELAEEYKNNGEDSKARRQVRLSGQFKDAIKALKKGQAVNIVELPLVPGLPKLVDMPYAKSAINTAPDSKPGPSQSSQPTRVPVSEPLQPKPKPVPVHQKPEEVTGDSTEKNQLRFLLTRQQQFKEAAIAAKKAGDIVKAKEMLLNAKKLEPMIQASEGGLPVDIRDVPLPPQSGVSRGLMRQFSAGADVQLQEVEKALLNQLSFCDQNRAAFNEKNDSRSVMIFEKLLSETKLDILHFRQLLQTGQRPSVKIVSITLPTLQETVEKGVSDDQLEVKIIGIEKLKSAEGYKPHHLAIYVKCNFAFPHDAHQSAKTQVISGTEHPEFNEVIYFKINRKIRQFYRSISRIPLKFEIYQKGSFLRSDKLWWTVEVPIAALEKQTLITSSAEIMEGRRKSTGGKLTVQVRVSRPLNDAESGGAGAASRKTAPTMTKKWIKVER</sequence>
<accession>A0AC34QRH1</accession>
<proteinExistence type="predicted"/>
<reference evidence="2" key="1">
    <citation type="submission" date="2022-11" db="UniProtKB">
        <authorList>
            <consortium name="WormBaseParasite"/>
        </authorList>
    </citation>
    <scope>IDENTIFICATION</scope>
</reference>
<dbReference type="WBParaSite" id="JU765_v2.g18704.t1">
    <property type="protein sequence ID" value="JU765_v2.g18704.t1"/>
    <property type="gene ID" value="JU765_v2.g18704"/>
</dbReference>